<dbReference type="EMBL" id="SJPR01000002">
    <property type="protein sequence ID" value="TWT97770.1"/>
    <property type="molecule type" value="Genomic_DNA"/>
</dbReference>
<proteinExistence type="predicted"/>
<name>A0A5C6AEC4_9BACT</name>
<evidence type="ECO:0008006" key="3">
    <source>
        <dbReference type="Google" id="ProtNLM"/>
    </source>
</evidence>
<comment type="caution">
    <text evidence="1">The sequence shown here is derived from an EMBL/GenBank/DDBJ whole genome shotgun (WGS) entry which is preliminary data.</text>
</comment>
<protein>
    <recommendedName>
        <fullName evidence="3">N-acetyltransferase domain-containing protein</fullName>
    </recommendedName>
</protein>
<dbReference type="AlphaFoldDB" id="A0A5C6AEC4"/>
<reference evidence="1 2" key="1">
    <citation type="submission" date="2019-02" db="EMBL/GenBank/DDBJ databases">
        <title>Deep-cultivation of Planctomycetes and their phenomic and genomic characterization uncovers novel biology.</title>
        <authorList>
            <person name="Wiegand S."/>
            <person name="Jogler M."/>
            <person name="Boedeker C."/>
            <person name="Pinto D."/>
            <person name="Vollmers J."/>
            <person name="Rivas-Marin E."/>
            <person name="Kohn T."/>
            <person name="Peeters S.H."/>
            <person name="Heuer A."/>
            <person name="Rast P."/>
            <person name="Oberbeckmann S."/>
            <person name="Bunk B."/>
            <person name="Jeske O."/>
            <person name="Meyerdierks A."/>
            <person name="Storesund J.E."/>
            <person name="Kallscheuer N."/>
            <person name="Luecker S."/>
            <person name="Lage O.M."/>
            <person name="Pohl T."/>
            <person name="Merkel B.J."/>
            <person name="Hornburger P."/>
            <person name="Mueller R.-W."/>
            <person name="Bruemmer F."/>
            <person name="Labrenz M."/>
            <person name="Spormann A.M."/>
            <person name="Op Den Camp H."/>
            <person name="Overmann J."/>
            <person name="Amann R."/>
            <person name="Jetten M.S.M."/>
            <person name="Mascher T."/>
            <person name="Medema M.H."/>
            <person name="Devos D.P."/>
            <person name="Kaster A.-K."/>
            <person name="Ovreas L."/>
            <person name="Rohde M."/>
            <person name="Galperin M.Y."/>
            <person name="Jogler C."/>
        </authorList>
    </citation>
    <scope>NUCLEOTIDE SEQUENCE [LARGE SCALE GENOMIC DNA]</scope>
    <source>
        <strain evidence="1 2">Pla108</strain>
    </source>
</reference>
<evidence type="ECO:0000313" key="2">
    <source>
        <dbReference type="Proteomes" id="UP000317421"/>
    </source>
</evidence>
<gene>
    <name evidence="1" type="ORF">Pla108_19220</name>
</gene>
<accession>A0A5C6AEC4</accession>
<sequence>MMQILQQLEGLYMIYLQCDPEVQPFYERLGMNRSIGMRIRRY</sequence>
<keyword evidence="2" id="KW-1185">Reference proteome</keyword>
<dbReference type="Gene3D" id="3.40.630.30">
    <property type="match status" value="1"/>
</dbReference>
<evidence type="ECO:0000313" key="1">
    <source>
        <dbReference type="EMBL" id="TWT97770.1"/>
    </source>
</evidence>
<organism evidence="1 2">
    <name type="scientific">Botrimarina colliarenosi</name>
    <dbReference type="NCBI Taxonomy" id="2528001"/>
    <lineage>
        <taxon>Bacteria</taxon>
        <taxon>Pseudomonadati</taxon>
        <taxon>Planctomycetota</taxon>
        <taxon>Planctomycetia</taxon>
        <taxon>Pirellulales</taxon>
        <taxon>Lacipirellulaceae</taxon>
        <taxon>Botrimarina</taxon>
    </lineage>
</organism>
<dbReference type="Proteomes" id="UP000317421">
    <property type="component" value="Unassembled WGS sequence"/>
</dbReference>